<name>A0ABX5UER4_9BURK</name>
<protein>
    <submittedName>
        <fullName evidence="2">Uncharacterized protein</fullName>
    </submittedName>
</protein>
<dbReference type="EMBL" id="CP040017">
    <property type="protein sequence ID" value="QCP10257.1"/>
    <property type="molecule type" value="Genomic_DNA"/>
</dbReference>
<evidence type="ECO:0000256" key="1">
    <source>
        <dbReference type="SAM" id="MobiDB-lite"/>
    </source>
</evidence>
<evidence type="ECO:0000313" key="3">
    <source>
        <dbReference type="Proteomes" id="UP000298763"/>
    </source>
</evidence>
<reference evidence="2 3" key="1">
    <citation type="submission" date="2019-05" db="EMBL/GenBank/DDBJ databases">
        <title>Draft Genome Sequences of Six Type Strains of the Genus Massilia.</title>
        <authorList>
            <person name="Miess H."/>
            <person name="Frediansyhah A."/>
            <person name="Gross H."/>
        </authorList>
    </citation>
    <scope>NUCLEOTIDE SEQUENCE [LARGE SCALE GENOMIC DNA]</scope>
    <source>
        <strain evidence="2 3">DSMZ 26121</strain>
    </source>
</reference>
<accession>A0ABX5UER4</accession>
<sequence>MQANATENRCPTPDSRCPTPGSRCPTPDSRCPTPAPVFFQPKKKPALGRLKSNSLGELEETGASSHPHRHSATLFPA</sequence>
<feature type="region of interest" description="Disordered" evidence="1">
    <location>
        <begin position="1"/>
        <end position="30"/>
    </location>
</feature>
<feature type="region of interest" description="Disordered" evidence="1">
    <location>
        <begin position="56"/>
        <end position="77"/>
    </location>
</feature>
<organism evidence="2 3">
    <name type="scientific">Pseudoduganella umbonata</name>
    <dbReference type="NCBI Taxonomy" id="864828"/>
    <lineage>
        <taxon>Bacteria</taxon>
        <taxon>Pseudomonadati</taxon>
        <taxon>Pseudomonadota</taxon>
        <taxon>Betaproteobacteria</taxon>
        <taxon>Burkholderiales</taxon>
        <taxon>Oxalobacteraceae</taxon>
        <taxon>Telluria group</taxon>
        <taxon>Pseudoduganella</taxon>
    </lineage>
</organism>
<gene>
    <name evidence="2" type="ORF">FCL38_07325</name>
</gene>
<dbReference type="Proteomes" id="UP000298763">
    <property type="component" value="Chromosome"/>
</dbReference>
<keyword evidence="3" id="KW-1185">Reference proteome</keyword>
<evidence type="ECO:0000313" key="2">
    <source>
        <dbReference type="EMBL" id="QCP10257.1"/>
    </source>
</evidence>
<proteinExistence type="predicted"/>